<comment type="caution">
    <text evidence="3">The sequence shown here is derived from an EMBL/GenBank/DDBJ whole genome shotgun (WGS) entry which is preliminary data.</text>
</comment>
<name>A0A2B4RA59_STYPI</name>
<organism evidence="3 4">
    <name type="scientific">Stylophora pistillata</name>
    <name type="common">Smooth cauliflower coral</name>
    <dbReference type="NCBI Taxonomy" id="50429"/>
    <lineage>
        <taxon>Eukaryota</taxon>
        <taxon>Metazoa</taxon>
        <taxon>Cnidaria</taxon>
        <taxon>Anthozoa</taxon>
        <taxon>Hexacorallia</taxon>
        <taxon>Scleractinia</taxon>
        <taxon>Astrocoeniina</taxon>
        <taxon>Pocilloporidae</taxon>
        <taxon>Stylophora</taxon>
    </lineage>
</organism>
<gene>
    <name evidence="3" type="ORF">AWC38_SpisGene21304</name>
</gene>
<evidence type="ECO:0000259" key="2">
    <source>
        <dbReference type="Pfam" id="PF00632"/>
    </source>
</evidence>
<proteinExistence type="predicted"/>
<dbReference type="EMBL" id="LSMT01000766">
    <property type="protein sequence ID" value="PFX14531.1"/>
    <property type="molecule type" value="Genomic_DNA"/>
</dbReference>
<accession>A0A2B4RA59</accession>
<protein>
    <recommendedName>
        <fullName evidence="2">HECT domain-containing protein</fullName>
    </recommendedName>
</protein>
<feature type="domain" description="HECT" evidence="2">
    <location>
        <begin position="403"/>
        <end position="491"/>
    </location>
</feature>
<dbReference type="GO" id="GO:0004842">
    <property type="term" value="F:ubiquitin-protein transferase activity"/>
    <property type="evidence" value="ECO:0007669"/>
    <property type="project" value="InterPro"/>
</dbReference>
<dbReference type="Pfam" id="PF00632">
    <property type="entry name" value="HECT"/>
    <property type="match status" value="1"/>
</dbReference>
<reference evidence="4" key="1">
    <citation type="journal article" date="2017" name="bioRxiv">
        <title>Comparative analysis of the genomes of Stylophora pistillata and Acropora digitifera provides evidence for extensive differences between species of corals.</title>
        <authorList>
            <person name="Voolstra C.R."/>
            <person name="Li Y."/>
            <person name="Liew Y.J."/>
            <person name="Baumgarten S."/>
            <person name="Zoccola D."/>
            <person name="Flot J.-F."/>
            <person name="Tambutte S."/>
            <person name="Allemand D."/>
            <person name="Aranda M."/>
        </authorList>
    </citation>
    <scope>NUCLEOTIDE SEQUENCE [LARGE SCALE GENOMIC DNA]</scope>
</reference>
<sequence>MEMKAVTCFRSRVVECSRQDGGRRKGNGRACDDDDANLNSPTFEFVESSKSRKRQQDRGKAWLMRFAKLDVDAFKLEDTSLNSVPDDFPSYDSVDLAWLGHSLLDTSEECQQLLQQQEESLQQSIEIDQRTELLIQQDQEREIHERGTARLEAVRSSGSSRVPAEPAVGAPRVGIAVHHVTSGKLVRYFSSSDKMLPVYDWIGLLAKEPENFKLCSSPEVVAMPCDPVSSCTLYIQVTDDSVLSLEDSDVTFKGYGSEQRSLRRRIVNENYTKVQEKQEEELHALNGSVRVIVNKENIVQDLSSICKDPSILEKNVVVGIEGAEASGGGVLREAYSLFWHSFLSQSDGDSEHSIPILPNLNHQRARRNGPNVKEGDQRRYCIIVRDFQANRSRHHCNIGVHLGKSKRDQIFRWLERYLKGSSNEILSKFLRFCTATDVLLPDHGMSVHTEVMPLLAIRPKSYTCFRRRTLPRNYQSYSQIRNNLEFYLRDCSIWDLND</sequence>
<keyword evidence="1" id="KW-0833">Ubl conjugation pathway</keyword>
<dbReference type="Gene3D" id="3.30.2410.10">
    <property type="entry name" value="Hect, E3 ligase catalytic domain"/>
    <property type="match status" value="1"/>
</dbReference>
<dbReference type="InterPro" id="IPR035983">
    <property type="entry name" value="Hect_E3_ubiquitin_ligase"/>
</dbReference>
<evidence type="ECO:0000313" key="4">
    <source>
        <dbReference type="Proteomes" id="UP000225706"/>
    </source>
</evidence>
<dbReference type="Proteomes" id="UP000225706">
    <property type="component" value="Unassembled WGS sequence"/>
</dbReference>
<keyword evidence="4" id="KW-1185">Reference proteome</keyword>
<dbReference type="SUPFAM" id="SSF56204">
    <property type="entry name" value="Hect, E3 ligase catalytic domain"/>
    <property type="match status" value="1"/>
</dbReference>
<dbReference type="InterPro" id="IPR000569">
    <property type="entry name" value="HECT_dom"/>
</dbReference>
<evidence type="ECO:0000256" key="1">
    <source>
        <dbReference type="ARBA" id="ARBA00022786"/>
    </source>
</evidence>
<dbReference type="AlphaFoldDB" id="A0A2B4RA59"/>
<evidence type="ECO:0000313" key="3">
    <source>
        <dbReference type="EMBL" id="PFX14531.1"/>
    </source>
</evidence>
<dbReference type="OrthoDB" id="6500128at2759"/>